<keyword evidence="2" id="KW-1185">Reference proteome</keyword>
<evidence type="ECO:0000313" key="2">
    <source>
        <dbReference type="Proteomes" id="UP000306324"/>
    </source>
</evidence>
<evidence type="ECO:0000313" key="1">
    <source>
        <dbReference type="EMBL" id="TMQ78596.1"/>
    </source>
</evidence>
<organism evidence="1 2">
    <name type="scientific">Candidatus Accumulibacter phosphatis</name>
    <dbReference type="NCBI Taxonomy" id="327160"/>
    <lineage>
        <taxon>Bacteria</taxon>
        <taxon>Pseudomonadati</taxon>
        <taxon>Pseudomonadota</taxon>
        <taxon>Betaproteobacteria</taxon>
        <taxon>Candidatus Accumulibacter</taxon>
    </lineage>
</organism>
<gene>
    <name evidence="1" type="ORF">ACCUM_1136</name>
</gene>
<proteinExistence type="predicted"/>
<dbReference type="Proteomes" id="UP000306324">
    <property type="component" value="Unassembled WGS sequence"/>
</dbReference>
<dbReference type="AlphaFoldDB" id="A0A5S4ESU2"/>
<protein>
    <submittedName>
        <fullName evidence="1">Uncharacterized protein</fullName>
    </submittedName>
</protein>
<dbReference type="EMBL" id="SWAD01000005">
    <property type="protein sequence ID" value="TMQ78596.1"/>
    <property type="molecule type" value="Genomic_DNA"/>
</dbReference>
<sequence length="48" mass="5439">MAGRMRLLIILPRQANSTPDRAADMVGQDLSRYNERAFKRRAESTSTS</sequence>
<reference evidence="1 2" key="1">
    <citation type="submission" date="2019-04" db="EMBL/GenBank/DDBJ databases">
        <title>A novel phosphate-accumulating bacterium identified in bioreactor for phosphate removal from wastewater.</title>
        <authorList>
            <person name="Kotlyarov R.Y."/>
            <person name="Beletsky A.V."/>
            <person name="Kallistova A.Y."/>
            <person name="Dorofeev A.G."/>
            <person name="Nikolaev Y.Y."/>
            <person name="Pimenov N.V."/>
            <person name="Ravin N.V."/>
            <person name="Mardanov A.V."/>
        </authorList>
    </citation>
    <scope>NUCLEOTIDE SEQUENCE [LARGE SCALE GENOMIC DNA]</scope>
    <source>
        <strain evidence="1 2">Bin19</strain>
    </source>
</reference>
<name>A0A5S4ESU2_9PROT</name>
<accession>A0A5S4ESU2</accession>
<comment type="caution">
    <text evidence="1">The sequence shown here is derived from an EMBL/GenBank/DDBJ whole genome shotgun (WGS) entry which is preliminary data.</text>
</comment>